<protein>
    <submittedName>
        <fullName evidence="1">Uncharacterized protein</fullName>
    </submittedName>
</protein>
<name>A0A1C2G5T1_LIMRT</name>
<proteinExistence type="predicted"/>
<organism evidence="1 2">
    <name type="scientific">Limosilactobacillus reuteri</name>
    <name type="common">Lactobacillus reuteri</name>
    <dbReference type="NCBI Taxonomy" id="1598"/>
    <lineage>
        <taxon>Bacteria</taxon>
        <taxon>Bacillati</taxon>
        <taxon>Bacillota</taxon>
        <taxon>Bacilli</taxon>
        <taxon>Lactobacillales</taxon>
        <taxon>Lactobacillaceae</taxon>
        <taxon>Limosilactobacillus</taxon>
    </lineage>
</organism>
<comment type="caution">
    <text evidence="1">The sequence shown here is derived from an EMBL/GenBank/DDBJ whole genome shotgun (WGS) entry which is preliminary data.</text>
</comment>
<gene>
    <name evidence="1" type="ORF">BFD03_08575</name>
</gene>
<evidence type="ECO:0000313" key="1">
    <source>
        <dbReference type="EMBL" id="OCX46864.1"/>
    </source>
</evidence>
<dbReference type="AlphaFoldDB" id="A0A1C2G5T1"/>
<evidence type="ECO:0000313" key="2">
    <source>
        <dbReference type="Proteomes" id="UP000095141"/>
    </source>
</evidence>
<accession>A0A1C2G5T1</accession>
<dbReference type="EMBL" id="MCNS01000017">
    <property type="protein sequence ID" value="OCX46864.1"/>
    <property type="molecule type" value="Genomic_DNA"/>
</dbReference>
<sequence>MIKGVIIVSKLNAELKNLKEAHDNYEKKFGVGSLDNAISYFDPVNPDIHNIQEGIKILNDAIRSGKPLPKLSKEMQSDIIY</sequence>
<reference evidence="1 2" key="1">
    <citation type="submission" date="2016-08" db="EMBL/GenBank/DDBJ databases">
        <title>Probiotic bacterium isolated from chicken gut.</title>
        <authorList>
            <person name="Levy J.L."/>
            <person name="Hassan H.M."/>
            <person name="Mendoza M.A."/>
        </authorList>
    </citation>
    <scope>NUCLEOTIDE SEQUENCE [LARGE SCALE GENOMIC DNA]</scope>
    <source>
        <strain evidence="1 2">P43</strain>
    </source>
</reference>
<dbReference type="Proteomes" id="UP000095141">
    <property type="component" value="Unassembled WGS sequence"/>
</dbReference>